<dbReference type="InterPro" id="IPR035906">
    <property type="entry name" value="MetI-like_sf"/>
</dbReference>
<keyword evidence="2 7" id="KW-0813">Transport</keyword>
<feature type="transmembrane region" description="Helical" evidence="7">
    <location>
        <begin position="87"/>
        <end position="113"/>
    </location>
</feature>
<sequence length="314" mass="34811">MNTVDESLPIPVGNARSIRTASWWNRVREAGIGYLFLLPSLAGFGIFLFYPFFQSLYLSVHSTNLRGKIAEYVGFENYRELLTSEKFYHSLGVTAQFALLTIPTTIAAALLLAALTHRGLKGKRVYQFIFSLPMALSVGTASVIWALLFHPTAGMLNYWLGLLGQAPVAWLSDPSWALISVSLMTVWMNLGFAYIVLLSGLQSVPEDMYDSAKIDGAGPMRTFFRIVLPLVSPTLFFVGVVSLIGAFQSFGQIQILTKGGPMDTTNVMVYSLYQEAFVNFRFGSGSAQAILLFVIVLFFTFVQFGVLERKVHYS</sequence>
<organism evidence="10 11">
    <name type="scientific">Paenibacillus chitinolyticus</name>
    <dbReference type="NCBI Taxonomy" id="79263"/>
    <lineage>
        <taxon>Bacteria</taxon>
        <taxon>Bacillati</taxon>
        <taxon>Bacillota</taxon>
        <taxon>Bacilli</taxon>
        <taxon>Bacillales</taxon>
        <taxon>Paenibacillaceae</taxon>
        <taxon>Paenibacillus</taxon>
    </lineage>
</organism>
<feature type="transmembrane region" description="Helical" evidence="7">
    <location>
        <begin position="287"/>
        <end position="307"/>
    </location>
</feature>
<gene>
    <name evidence="9" type="ORF">M5X16_03000</name>
    <name evidence="10" type="ORF">PC41400_23980</name>
</gene>
<dbReference type="SUPFAM" id="SSF161098">
    <property type="entry name" value="MetI-like"/>
    <property type="match status" value="1"/>
</dbReference>
<evidence type="ECO:0000313" key="10">
    <source>
        <dbReference type="EMBL" id="QAV20569.1"/>
    </source>
</evidence>
<comment type="similarity">
    <text evidence="7">Belongs to the binding-protein-dependent transport system permease family.</text>
</comment>
<reference evidence="9 12" key="2">
    <citation type="submission" date="2022-05" db="EMBL/GenBank/DDBJ databases">
        <title>Genome Sequencing of Bee-Associated Microbes.</title>
        <authorList>
            <person name="Dunlap C."/>
        </authorList>
    </citation>
    <scope>NUCLEOTIDE SEQUENCE [LARGE SCALE GENOMIC DNA]</scope>
    <source>
        <strain evidence="9 12">NRRL B-23120</strain>
    </source>
</reference>
<keyword evidence="5 7" id="KW-1133">Transmembrane helix</keyword>
<dbReference type="PROSITE" id="PS50928">
    <property type="entry name" value="ABC_TM1"/>
    <property type="match status" value="1"/>
</dbReference>
<evidence type="ECO:0000259" key="8">
    <source>
        <dbReference type="PROSITE" id="PS50928"/>
    </source>
</evidence>
<keyword evidence="12" id="KW-1185">Reference proteome</keyword>
<feature type="transmembrane region" description="Helical" evidence="7">
    <location>
        <begin position="222"/>
        <end position="247"/>
    </location>
</feature>
<protein>
    <submittedName>
        <fullName evidence="10">Sugar ABC transporter permease</fullName>
    </submittedName>
</protein>
<feature type="transmembrane region" description="Helical" evidence="7">
    <location>
        <begin position="176"/>
        <end position="201"/>
    </location>
</feature>
<dbReference type="Proteomes" id="UP001527202">
    <property type="component" value="Unassembled WGS sequence"/>
</dbReference>
<feature type="transmembrane region" description="Helical" evidence="7">
    <location>
        <begin position="32"/>
        <end position="53"/>
    </location>
</feature>
<dbReference type="CDD" id="cd06261">
    <property type="entry name" value="TM_PBP2"/>
    <property type="match status" value="1"/>
</dbReference>
<keyword evidence="4 7" id="KW-0812">Transmembrane</keyword>
<accession>A0A410X1T0</accession>
<keyword evidence="6 7" id="KW-0472">Membrane</keyword>
<dbReference type="AlphaFoldDB" id="A0A410X1T0"/>
<dbReference type="GO" id="GO:0005886">
    <property type="term" value="C:plasma membrane"/>
    <property type="evidence" value="ECO:0007669"/>
    <property type="project" value="UniProtKB-SubCell"/>
</dbReference>
<evidence type="ECO:0000256" key="4">
    <source>
        <dbReference type="ARBA" id="ARBA00022692"/>
    </source>
</evidence>
<keyword evidence="3" id="KW-1003">Cell membrane</keyword>
<dbReference type="Gene3D" id="1.10.3720.10">
    <property type="entry name" value="MetI-like"/>
    <property type="match status" value="1"/>
</dbReference>
<evidence type="ECO:0000256" key="7">
    <source>
        <dbReference type="RuleBase" id="RU363032"/>
    </source>
</evidence>
<dbReference type="OrthoDB" id="9788108at2"/>
<dbReference type="InterPro" id="IPR051393">
    <property type="entry name" value="ABC_transporter_permease"/>
</dbReference>
<dbReference type="EMBL" id="JAMDMJ010000003">
    <property type="protein sequence ID" value="MCY9594739.1"/>
    <property type="molecule type" value="Genomic_DNA"/>
</dbReference>
<evidence type="ECO:0000313" key="9">
    <source>
        <dbReference type="EMBL" id="MCY9594739.1"/>
    </source>
</evidence>
<dbReference type="Pfam" id="PF00528">
    <property type="entry name" value="BPD_transp_1"/>
    <property type="match status" value="1"/>
</dbReference>
<dbReference type="GO" id="GO:0055085">
    <property type="term" value="P:transmembrane transport"/>
    <property type="evidence" value="ECO:0007669"/>
    <property type="project" value="InterPro"/>
</dbReference>
<evidence type="ECO:0000256" key="2">
    <source>
        <dbReference type="ARBA" id="ARBA00022448"/>
    </source>
</evidence>
<proteinExistence type="inferred from homology"/>
<dbReference type="Proteomes" id="UP000288943">
    <property type="component" value="Chromosome"/>
</dbReference>
<evidence type="ECO:0000256" key="3">
    <source>
        <dbReference type="ARBA" id="ARBA00022475"/>
    </source>
</evidence>
<evidence type="ECO:0000256" key="6">
    <source>
        <dbReference type="ARBA" id="ARBA00023136"/>
    </source>
</evidence>
<dbReference type="KEGG" id="pchi:PC41400_23980"/>
<evidence type="ECO:0000313" key="12">
    <source>
        <dbReference type="Proteomes" id="UP001527202"/>
    </source>
</evidence>
<dbReference type="PANTHER" id="PTHR30193">
    <property type="entry name" value="ABC TRANSPORTER PERMEASE PROTEIN"/>
    <property type="match status" value="1"/>
</dbReference>
<evidence type="ECO:0000313" key="11">
    <source>
        <dbReference type="Proteomes" id="UP000288943"/>
    </source>
</evidence>
<comment type="subcellular location">
    <subcellularLocation>
        <location evidence="1 7">Cell membrane</location>
        <topology evidence="1 7">Multi-pass membrane protein</topology>
    </subcellularLocation>
</comment>
<feature type="transmembrane region" description="Helical" evidence="7">
    <location>
        <begin position="125"/>
        <end position="148"/>
    </location>
</feature>
<feature type="domain" description="ABC transmembrane type-1" evidence="8">
    <location>
        <begin position="87"/>
        <end position="303"/>
    </location>
</feature>
<evidence type="ECO:0000256" key="1">
    <source>
        <dbReference type="ARBA" id="ARBA00004651"/>
    </source>
</evidence>
<dbReference type="InterPro" id="IPR000515">
    <property type="entry name" value="MetI-like"/>
</dbReference>
<name>A0A410X1T0_9BACL</name>
<evidence type="ECO:0000256" key="5">
    <source>
        <dbReference type="ARBA" id="ARBA00022989"/>
    </source>
</evidence>
<dbReference type="EMBL" id="CP026520">
    <property type="protein sequence ID" value="QAV20569.1"/>
    <property type="molecule type" value="Genomic_DNA"/>
</dbReference>
<dbReference type="GeneID" id="95377857"/>
<dbReference type="RefSeq" id="WP_053228714.1">
    <property type="nucleotide sequence ID" value="NZ_CP026520.1"/>
</dbReference>
<reference evidence="10 11" key="1">
    <citation type="submission" date="2018-01" db="EMBL/GenBank/DDBJ databases">
        <title>The whole genome sequencing and assembly of Paenibacillus chitinolyticus KCCM 41400 strain.</title>
        <authorList>
            <person name="Kim J.-Y."/>
            <person name="Park M.-K."/>
            <person name="Lee Y.-J."/>
            <person name="Yi H."/>
            <person name="Bahn Y.-S."/>
            <person name="Kim J.F."/>
            <person name="Lee D.-W."/>
        </authorList>
    </citation>
    <scope>NUCLEOTIDE SEQUENCE [LARGE SCALE GENOMIC DNA]</scope>
    <source>
        <strain evidence="10 11">KCCM 41400</strain>
    </source>
</reference>
<dbReference type="PANTHER" id="PTHR30193:SF37">
    <property type="entry name" value="INNER MEMBRANE ABC TRANSPORTER PERMEASE PROTEIN YCJO"/>
    <property type="match status" value="1"/>
</dbReference>